<dbReference type="InterPro" id="IPR029063">
    <property type="entry name" value="SAM-dependent_MTases_sf"/>
</dbReference>
<dbReference type="Pfam" id="PF13578">
    <property type="entry name" value="Methyltransf_24"/>
    <property type="match status" value="1"/>
</dbReference>
<proteinExistence type="predicted"/>
<name>A0A1F5TS39_9BACT</name>
<gene>
    <name evidence="1" type="ORF">A2531_06440</name>
</gene>
<dbReference type="Gene3D" id="3.40.50.150">
    <property type="entry name" value="Vaccinia Virus protein VP39"/>
    <property type="match status" value="1"/>
</dbReference>
<reference evidence="1 2" key="1">
    <citation type="journal article" date="2016" name="Nat. Commun.">
        <title>Thousands of microbial genomes shed light on interconnected biogeochemical processes in an aquifer system.</title>
        <authorList>
            <person name="Anantharaman K."/>
            <person name="Brown C.T."/>
            <person name="Hug L.A."/>
            <person name="Sharon I."/>
            <person name="Castelle C.J."/>
            <person name="Probst A.J."/>
            <person name="Thomas B.C."/>
            <person name="Singh A."/>
            <person name="Wilkins M.J."/>
            <person name="Karaoz U."/>
            <person name="Brodie E.L."/>
            <person name="Williams K.H."/>
            <person name="Hubbard S.S."/>
            <person name="Banfield J.F."/>
        </authorList>
    </citation>
    <scope>NUCLEOTIDE SEQUENCE [LARGE SCALE GENOMIC DNA]</scope>
</reference>
<evidence type="ECO:0000313" key="2">
    <source>
        <dbReference type="Proteomes" id="UP000177579"/>
    </source>
</evidence>
<organism evidence="1 2">
    <name type="scientific">Candidatus Falkowbacteria bacterium RIFOXYD2_FULL_34_120</name>
    <dbReference type="NCBI Taxonomy" id="1798007"/>
    <lineage>
        <taxon>Bacteria</taxon>
        <taxon>Candidatus Falkowiibacteriota</taxon>
    </lineage>
</organism>
<evidence type="ECO:0008006" key="3">
    <source>
        <dbReference type="Google" id="ProtNLM"/>
    </source>
</evidence>
<dbReference type="Proteomes" id="UP000177579">
    <property type="component" value="Unassembled WGS sequence"/>
</dbReference>
<dbReference type="AlphaFoldDB" id="A0A1F5TS39"/>
<comment type="caution">
    <text evidence="1">The sequence shown here is derived from an EMBL/GenBank/DDBJ whole genome shotgun (WGS) entry which is preliminary data.</text>
</comment>
<evidence type="ECO:0000313" key="1">
    <source>
        <dbReference type="EMBL" id="OGF41649.1"/>
    </source>
</evidence>
<dbReference type="SUPFAM" id="SSF53335">
    <property type="entry name" value="S-adenosyl-L-methionine-dependent methyltransferases"/>
    <property type="match status" value="1"/>
</dbReference>
<dbReference type="EMBL" id="MFGO01000007">
    <property type="protein sequence ID" value="OGF41649.1"/>
    <property type="molecule type" value="Genomic_DNA"/>
</dbReference>
<sequence>MLNLLKQIIYKTIKKLGYTVEKNKPVGKNFDILYPQKLQNDFEEIKKLNGFLNIEEMNLFANLINAQPQNNNPILEIGVFCGRSLTAMACVSNLKTVGVDPFFEDFNNKYAVKDEAIYLARKTGQTTAQERIKKIYNSLKILDKKNKTNLKNLVKLEIKLQDEFIKNRNKEEKYQLIHIDGEHSYGAVKDIIDEFDNLLVPSSIIIIDDFLNYSHPGIAEATYSHPNYKKTIFPILYGFNKGVFMFKPKSQEYLNEIRNKILAPYSRSLHQINKLSDKSITIRLL</sequence>
<accession>A0A1F5TS39</accession>
<protein>
    <recommendedName>
        <fullName evidence="3">Methyltransferase</fullName>
    </recommendedName>
</protein>